<dbReference type="Proteomes" id="UP000002059">
    <property type="component" value="Partially assembled WGS sequence"/>
</dbReference>
<proteinExistence type="predicted"/>
<dbReference type="EMBL" id="KN294024">
    <property type="protein sequence ID" value="EEH38654.2"/>
    <property type="molecule type" value="Genomic_DNA"/>
</dbReference>
<name>C1HC90_PARBA</name>
<organism evidence="1 2">
    <name type="scientific">Paracoccidioides lutzii (strain ATCC MYA-826 / Pb01)</name>
    <name type="common">Paracoccidioides brasiliensis</name>
    <dbReference type="NCBI Taxonomy" id="502779"/>
    <lineage>
        <taxon>Eukaryota</taxon>
        <taxon>Fungi</taxon>
        <taxon>Dikarya</taxon>
        <taxon>Ascomycota</taxon>
        <taxon>Pezizomycotina</taxon>
        <taxon>Eurotiomycetes</taxon>
        <taxon>Eurotiomycetidae</taxon>
        <taxon>Onygenales</taxon>
        <taxon>Ajellomycetaceae</taxon>
        <taxon>Paracoccidioides</taxon>
    </lineage>
</organism>
<dbReference type="HOGENOM" id="CLU_1778035_0_0_1"/>
<accession>C1HC90</accession>
<dbReference type="AlphaFoldDB" id="C1HC90"/>
<reference evidence="1 2" key="1">
    <citation type="journal article" date="2011" name="PLoS Genet.">
        <title>Comparative genomic analysis of human fungal pathogens causing paracoccidioidomycosis.</title>
        <authorList>
            <person name="Desjardins C.A."/>
            <person name="Champion M.D."/>
            <person name="Holder J.W."/>
            <person name="Muszewska A."/>
            <person name="Goldberg J."/>
            <person name="Bailao A.M."/>
            <person name="Brigido M.M."/>
            <person name="Ferreira M.E."/>
            <person name="Garcia A.M."/>
            <person name="Grynberg M."/>
            <person name="Gujja S."/>
            <person name="Heiman D.I."/>
            <person name="Henn M.R."/>
            <person name="Kodira C.D."/>
            <person name="Leon-Narvaez H."/>
            <person name="Longo L.V."/>
            <person name="Ma L.J."/>
            <person name="Malavazi I."/>
            <person name="Matsuo A.L."/>
            <person name="Morais F.V."/>
            <person name="Pereira M."/>
            <person name="Rodriguez-Brito S."/>
            <person name="Sakthikumar S."/>
            <person name="Salem-Izacc S.M."/>
            <person name="Sykes S.M."/>
            <person name="Teixeira M.M."/>
            <person name="Vallejo M.C."/>
            <person name="Walter M.E."/>
            <person name="Yandava C."/>
            <person name="Young S."/>
            <person name="Zeng Q."/>
            <person name="Zucker J."/>
            <person name="Felipe M.S."/>
            <person name="Goldman G.H."/>
            <person name="Haas B.J."/>
            <person name="McEwen J.G."/>
            <person name="Nino-Vega G."/>
            <person name="Puccia R."/>
            <person name="San-Blas G."/>
            <person name="Soares C.M."/>
            <person name="Birren B.W."/>
            <person name="Cuomo C.A."/>
        </authorList>
    </citation>
    <scope>NUCLEOTIDE SEQUENCE [LARGE SCALE GENOMIC DNA]</scope>
    <source>
        <strain evidence="2">ATCC MYA-826 / Pb01</strain>
    </source>
</reference>
<dbReference type="GeneID" id="9092909"/>
<dbReference type="KEGG" id="pbl:PAAG_08381"/>
<dbReference type="VEuPathDB" id="FungiDB:PAAG_08381"/>
<protein>
    <submittedName>
        <fullName evidence="1">Uncharacterized protein</fullName>
    </submittedName>
</protein>
<evidence type="ECO:0000313" key="1">
    <source>
        <dbReference type="EMBL" id="EEH38654.2"/>
    </source>
</evidence>
<keyword evidence="2" id="KW-1185">Reference proteome</keyword>
<sequence>MSNQSNDHSGELQLIHSVVTLVIDQHLKTPSGPTHLGLAGVLHKSSLQKNDCWNFWKHETGRRKIVLVDAISQMTTLGQICFSAGQIPINNYLKQKGFREGVYRHPSGISSGLLTTPVSIVITTRLETRQRGREYTKKEPFVIHST</sequence>
<dbReference type="RefSeq" id="XP_015701159.1">
    <property type="nucleotide sequence ID" value="XM_015846495.1"/>
</dbReference>
<gene>
    <name evidence="1" type="ORF">PAAG_08381</name>
</gene>
<evidence type="ECO:0000313" key="2">
    <source>
        <dbReference type="Proteomes" id="UP000002059"/>
    </source>
</evidence>